<comment type="caution">
    <text evidence="2">The sequence shown here is derived from an EMBL/GenBank/DDBJ whole genome shotgun (WGS) entry which is preliminary data.</text>
</comment>
<keyword evidence="1" id="KW-0175">Coiled coil</keyword>
<dbReference type="EMBL" id="CAJVQB010019409">
    <property type="protein sequence ID" value="CAG8791058.1"/>
    <property type="molecule type" value="Genomic_DNA"/>
</dbReference>
<sequence>MDITKKNIDNQLIKEDKEEIINNQLVKEDEEEIKINSDQKIHGATELKVIQNLNLFVQHYSKLENMLRSLDQCIICEKYYNQVIRNNNFIKRLQNNLQFLTSINKEYNSFKKQLEKITNQLNECKQQRLFDIDLIKELETKNNQLIVKNNQLINENNQLKK</sequence>
<dbReference type="Proteomes" id="UP000789901">
    <property type="component" value="Unassembled WGS sequence"/>
</dbReference>
<keyword evidence="3" id="KW-1185">Reference proteome</keyword>
<evidence type="ECO:0000313" key="3">
    <source>
        <dbReference type="Proteomes" id="UP000789901"/>
    </source>
</evidence>
<reference evidence="2 3" key="1">
    <citation type="submission" date="2021-06" db="EMBL/GenBank/DDBJ databases">
        <authorList>
            <person name="Kallberg Y."/>
            <person name="Tangrot J."/>
            <person name="Rosling A."/>
        </authorList>
    </citation>
    <scope>NUCLEOTIDE SEQUENCE [LARGE SCALE GENOMIC DNA]</scope>
    <source>
        <strain evidence="2 3">120-4 pot B 10/14</strain>
    </source>
</reference>
<evidence type="ECO:0000256" key="1">
    <source>
        <dbReference type="SAM" id="Coils"/>
    </source>
</evidence>
<name>A0ABN7VR89_GIGMA</name>
<gene>
    <name evidence="2" type="ORF">GMARGA_LOCUS21244</name>
</gene>
<proteinExistence type="predicted"/>
<accession>A0ABN7VR89</accession>
<protein>
    <submittedName>
        <fullName evidence="2">669_t:CDS:1</fullName>
    </submittedName>
</protein>
<evidence type="ECO:0000313" key="2">
    <source>
        <dbReference type="EMBL" id="CAG8791058.1"/>
    </source>
</evidence>
<organism evidence="2 3">
    <name type="scientific">Gigaspora margarita</name>
    <dbReference type="NCBI Taxonomy" id="4874"/>
    <lineage>
        <taxon>Eukaryota</taxon>
        <taxon>Fungi</taxon>
        <taxon>Fungi incertae sedis</taxon>
        <taxon>Mucoromycota</taxon>
        <taxon>Glomeromycotina</taxon>
        <taxon>Glomeromycetes</taxon>
        <taxon>Diversisporales</taxon>
        <taxon>Gigasporaceae</taxon>
        <taxon>Gigaspora</taxon>
    </lineage>
</organism>
<feature type="coiled-coil region" evidence="1">
    <location>
        <begin position="100"/>
        <end position="155"/>
    </location>
</feature>